<dbReference type="GO" id="GO:0000287">
    <property type="term" value="F:magnesium ion binding"/>
    <property type="evidence" value="ECO:0007669"/>
    <property type="project" value="UniProtKB-UniRule"/>
</dbReference>
<dbReference type="PANTHER" id="PTHR21087">
    <property type="entry name" value="SHIKIMATE KINASE"/>
    <property type="match status" value="1"/>
</dbReference>
<dbReference type="AlphaFoldDB" id="A0A2N0UJ10"/>
<dbReference type="GO" id="GO:0004765">
    <property type="term" value="F:shikimate kinase activity"/>
    <property type="evidence" value="ECO:0007669"/>
    <property type="project" value="UniProtKB-UniRule"/>
</dbReference>
<dbReference type="InterPro" id="IPR000623">
    <property type="entry name" value="Shikimate_kinase/TSH1"/>
</dbReference>
<proteinExistence type="inferred from homology"/>
<dbReference type="UniPathway" id="UPA00053">
    <property type="reaction ID" value="UER00088"/>
</dbReference>
<dbReference type="Pfam" id="PF01202">
    <property type="entry name" value="SKI"/>
    <property type="match status" value="1"/>
</dbReference>
<feature type="binding site" evidence="7">
    <location>
        <position position="117"/>
    </location>
    <ligand>
        <name>ATP</name>
        <dbReference type="ChEBI" id="CHEBI:30616"/>
    </ligand>
</feature>
<comment type="catalytic activity">
    <reaction evidence="7">
        <text>shikimate + ATP = 3-phosphoshikimate + ADP + H(+)</text>
        <dbReference type="Rhea" id="RHEA:13121"/>
        <dbReference type="ChEBI" id="CHEBI:15378"/>
        <dbReference type="ChEBI" id="CHEBI:30616"/>
        <dbReference type="ChEBI" id="CHEBI:36208"/>
        <dbReference type="ChEBI" id="CHEBI:145989"/>
        <dbReference type="ChEBI" id="CHEBI:456216"/>
        <dbReference type="EC" id="2.7.1.71"/>
    </reaction>
</comment>
<comment type="caution">
    <text evidence="7">Lacks conserved residue(s) required for the propagation of feature annotation.</text>
</comment>
<dbReference type="RefSeq" id="WP_242958638.1">
    <property type="nucleotide sequence ID" value="NZ_CABMMZ010000073.1"/>
</dbReference>
<dbReference type="SUPFAM" id="SSF52540">
    <property type="entry name" value="P-loop containing nucleoside triphosphate hydrolases"/>
    <property type="match status" value="1"/>
</dbReference>
<gene>
    <name evidence="7 8" type="primary">aroK</name>
    <name evidence="8" type="ORF">RBATCC27255_01831</name>
</gene>
<evidence type="ECO:0000256" key="3">
    <source>
        <dbReference type="ARBA" id="ARBA00022741"/>
    </source>
</evidence>
<dbReference type="GO" id="GO:0009073">
    <property type="term" value="P:aromatic amino acid family biosynthetic process"/>
    <property type="evidence" value="ECO:0007669"/>
    <property type="project" value="UniProtKB-KW"/>
</dbReference>
<dbReference type="EC" id="2.7.1.71" evidence="7"/>
<comment type="similarity">
    <text evidence="7">Belongs to the shikimate kinase family.</text>
</comment>
<keyword evidence="3 7" id="KW-0547">Nucleotide-binding</keyword>
<keyword evidence="9" id="KW-1185">Reference proteome</keyword>
<feature type="binding site" evidence="7">
    <location>
        <position position="33"/>
    </location>
    <ligand>
        <name>substrate</name>
    </ligand>
</feature>
<keyword evidence="7" id="KW-0479">Metal-binding</keyword>
<feature type="binding site" evidence="7">
    <location>
        <position position="15"/>
    </location>
    <ligand>
        <name>Mg(2+)</name>
        <dbReference type="ChEBI" id="CHEBI:18420"/>
    </ligand>
</feature>
<protein>
    <recommendedName>
        <fullName evidence="7">Shikimate kinase</fullName>
        <shortName evidence="7">SK</shortName>
        <ecNumber evidence="7">2.7.1.71</ecNumber>
    </recommendedName>
</protein>
<keyword evidence="7" id="KW-0963">Cytoplasm</keyword>
<dbReference type="EMBL" id="NNSR01000073">
    <property type="protein sequence ID" value="PKD26965.1"/>
    <property type="molecule type" value="Genomic_DNA"/>
</dbReference>
<keyword evidence="7" id="KW-0460">Magnesium</keyword>
<dbReference type="GO" id="GO:0008652">
    <property type="term" value="P:amino acid biosynthetic process"/>
    <property type="evidence" value="ECO:0007669"/>
    <property type="project" value="UniProtKB-KW"/>
</dbReference>
<keyword evidence="2 7" id="KW-0808">Transferase</keyword>
<dbReference type="GO" id="GO:0005524">
    <property type="term" value="F:ATP binding"/>
    <property type="evidence" value="ECO:0007669"/>
    <property type="project" value="UniProtKB-UniRule"/>
</dbReference>
<sequence length="178" mass="19859">MNNIVLCGFMGCGKSTVGKNIARKSGRKFLDMDSYIEQKAGMTVSEIFEKYGEEKFRDMEHDACVELAELEGLVIASGGGAFTFKRNVEAFKGKDKIVFLDVPLGIIKNRLKNDTTRPLLQRPDRDRVMKDLYNNRYPIYHAAADIVIKGQNTPLKTAFAIIDAVNGTDVAEKPHKNA</sequence>
<keyword evidence="1 7" id="KW-0028">Amino-acid biosynthesis</keyword>
<dbReference type="HAMAP" id="MF_00109">
    <property type="entry name" value="Shikimate_kinase"/>
    <property type="match status" value="1"/>
</dbReference>
<evidence type="ECO:0000256" key="6">
    <source>
        <dbReference type="ARBA" id="ARBA00023141"/>
    </source>
</evidence>
<dbReference type="GO" id="GO:0009423">
    <property type="term" value="P:chorismate biosynthetic process"/>
    <property type="evidence" value="ECO:0007669"/>
    <property type="project" value="UniProtKB-UniRule"/>
</dbReference>
<feature type="binding site" evidence="7">
    <location>
        <begin position="11"/>
        <end position="16"/>
    </location>
    <ligand>
        <name>ATP</name>
        <dbReference type="ChEBI" id="CHEBI:30616"/>
    </ligand>
</feature>
<keyword evidence="6 7" id="KW-0057">Aromatic amino acid biosynthesis</keyword>
<evidence type="ECO:0000313" key="8">
    <source>
        <dbReference type="EMBL" id="PKD26965.1"/>
    </source>
</evidence>
<keyword evidence="5 7" id="KW-0067">ATP-binding</keyword>
<feature type="binding site" evidence="7">
    <location>
        <position position="57"/>
    </location>
    <ligand>
        <name>substrate</name>
    </ligand>
</feature>
<dbReference type="CDD" id="cd00464">
    <property type="entry name" value="SK"/>
    <property type="match status" value="1"/>
</dbReference>
<dbReference type="PRINTS" id="PR01100">
    <property type="entry name" value="SHIKIMTKNASE"/>
</dbReference>
<evidence type="ECO:0000313" key="9">
    <source>
        <dbReference type="Proteomes" id="UP000233425"/>
    </source>
</evidence>
<reference evidence="8" key="1">
    <citation type="journal article" date="2018" name="Environ. Microbiol.">
        <title>Sporulation capability and amylosome conservation among diverse human colonic and rumen isolates of the keystone starch-degrader Ruminococcus bromii.</title>
        <authorList>
            <person name="Mukhopadhya I."/>
            <person name="Morais S."/>
            <person name="Laverde-Gomez J."/>
            <person name="Sheridan P.O."/>
            <person name="Walker A.W."/>
            <person name="Kelly W."/>
            <person name="Klieve A.V."/>
            <person name="Ouwerkerk D."/>
            <person name="Duncan S.H."/>
            <person name="Louis P."/>
            <person name="Koropatkin N."/>
            <person name="Cockburn D."/>
            <person name="Kibler R."/>
            <person name="Cooper P.J."/>
            <person name="Sandoval C."/>
            <person name="Crost E."/>
            <person name="Juge N."/>
            <person name="Bayer E.A."/>
            <person name="Flint H.J."/>
        </authorList>
    </citation>
    <scope>NUCLEOTIDE SEQUENCE [LARGE SCALE GENOMIC DNA]</scope>
    <source>
        <strain evidence="8">ATCC 27255</strain>
    </source>
</reference>
<dbReference type="Proteomes" id="UP000233425">
    <property type="component" value="Unassembled WGS sequence"/>
</dbReference>
<comment type="caution">
    <text evidence="8">The sequence shown here is derived from an EMBL/GenBank/DDBJ whole genome shotgun (WGS) entry which is preliminary data.</text>
</comment>
<evidence type="ECO:0000256" key="1">
    <source>
        <dbReference type="ARBA" id="ARBA00022605"/>
    </source>
</evidence>
<name>A0A2N0UJ10_9FIRM</name>
<evidence type="ECO:0000256" key="2">
    <source>
        <dbReference type="ARBA" id="ARBA00022679"/>
    </source>
</evidence>
<comment type="pathway">
    <text evidence="7">Metabolic intermediate biosynthesis; chorismate biosynthesis; chorismate from D-erythrose 4-phosphate and phosphoenolpyruvate: step 5/7.</text>
</comment>
<comment type="function">
    <text evidence="7">Catalyzes the specific phosphorylation of the 3-hydroxyl group of shikimic acid using ATP as a cosubstrate.</text>
</comment>
<comment type="cofactor">
    <cofactor evidence="7">
        <name>Mg(2+)</name>
        <dbReference type="ChEBI" id="CHEBI:18420"/>
    </cofactor>
    <text evidence="7">Binds 1 Mg(2+) ion per subunit.</text>
</comment>
<dbReference type="InterPro" id="IPR031322">
    <property type="entry name" value="Shikimate/glucono_kinase"/>
</dbReference>
<organism evidence="8 9">
    <name type="scientific">Ruminococcus bromii</name>
    <dbReference type="NCBI Taxonomy" id="40518"/>
    <lineage>
        <taxon>Bacteria</taxon>
        <taxon>Bacillati</taxon>
        <taxon>Bacillota</taxon>
        <taxon>Clostridia</taxon>
        <taxon>Eubacteriales</taxon>
        <taxon>Oscillospiraceae</taxon>
        <taxon>Ruminococcus</taxon>
    </lineage>
</organism>
<evidence type="ECO:0000256" key="4">
    <source>
        <dbReference type="ARBA" id="ARBA00022777"/>
    </source>
</evidence>
<feature type="binding site" evidence="7">
    <location>
        <position position="136"/>
    </location>
    <ligand>
        <name>substrate</name>
    </ligand>
</feature>
<dbReference type="InterPro" id="IPR027417">
    <property type="entry name" value="P-loop_NTPase"/>
</dbReference>
<accession>A0A2N0UJ10</accession>
<comment type="subcellular location">
    <subcellularLocation>
        <location evidence="7">Cytoplasm</location>
    </subcellularLocation>
</comment>
<dbReference type="GO" id="GO:0005829">
    <property type="term" value="C:cytosol"/>
    <property type="evidence" value="ECO:0007669"/>
    <property type="project" value="TreeGrafter"/>
</dbReference>
<feature type="binding site" evidence="7">
    <location>
        <position position="79"/>
    </location>
    <ligand>
        <name>substrate</name>
    </ligand>
</feature>
<evidence type="ECO:0000256" key="5">
    <source>
        <dbReference type="ARBA" id="ARBA00022840"/>
    </source>
</evidence>
<evidence type="ECO:0000256" key="7">
    <source>
        <dbReference type="HAMAP-Rule" id="MF_00109"/>
    </source>
</evidence>
<keyword evidence="4 7" id="KW-0418">Kinase</keyword>
<dbReference type="PANTHER" id="PTHR21087:SF16">
    <property type="entry name" value="SHIKIMATE KINASE 1, CHLOROPLASTIC"/>
    <property type="match status" value="1"/>
</dbReference>
<comment type="subunit">
    <text evidence="7">Monomer.</text>
</comment>
<dbReference type="Gene3D" id="3.40.50.300">
    <property type="entry name" value="P-loop containing nucleotide triphosphate hydrolases"/>
    <property type="match status" value="1"/>
</dbReference>